<comment type="caution">
    <text evidence="8">The sequence shown here is derived from an EMBL/GenBank/DDBJ whole genome shotgun (WGS) entry which is preliminary data.</text>
</comment>
<protein>
    <submittedName>
        <fullName evidence="8">Uncharacterized protein</fullName>
    </submittedName>
</protein>
<dbReference type="Gene3D" id="1.10.1740.10">
    <property type="match status" value="1"/>
</dbReference>
<dbReference type="AlphaFoldDB" id="A0A1T2XKU8"/>
<gene>
    <name evidence="8" type="ORF">BVG16_06090</name>
</gene>
<keyword evidence="4" id="KW-0238">DNA-binding</keyword>
<dbReference type="SUPFAM" id="SSF88946">
    <property type="entry name" value="Sigma2 domain of RNA polymerase sigma factors"/>
    <property type="match status" value="1"/>
</dbReference>
<accession>A0A1T2XKU8</accession>
<evidence type="ECO:0000313" key="9">
    <source>
        <dbReference type="Proteomes" id="UP000190188"/>
    </source>
</evidence>
<proteinExistence type="inferred from homology"/>
<dbReference type="GO" id="GO:0006352">
    <property type="term" value="P:DNA-templated transcription initiation"/>
    <property type="evidence" value="ECO:0007669"/>
    <property type="project" value="InterPro"/>
</dbReference>
<dbReference type="NCBIfam" id="TIGR02937">
    <property type="entry name" value="sigma70-ECF"/>
    <property type="match status" value="1"/>
</dbReference>
<evidence type="ECO:0000256" key="3">
    <source>
        <dbReference type="ARBA" id="ARBA00023082"/>
    </source>
</evidence>
<keyword evidence="5" id="KW-0804">Transcription</keyword>
<dbReference type="InterPro" id="IPR013249">
    <property type="entry name" value="RNA_pol_sigma70_r4_t2"/>
</dbReference>
<dbReference type="InterPro" id="IPR013325">
    <property type="entry name" value="RNA_pol_sigma_r2"/>
</dbReference>
<dbReference type="InterPro" id="IPR036388">
    <property type="entry name" value="WH-like_DNA-bd_sf"/>
</dbReference>
<dbReference type="EMBL" id="MSZX01000002">
    <property type="protein sequence ID" value="OPA80303.1"/>
    <property type="molecule type" value="Genomic_DNA"/>
</dbReference>
<evidence type="ECO:0000259" key="6">
    <source>
        <dbReference type="Pfam" id="PF04542"/>
    </source>
</evidence>
<name>A0A1T2XKU8_9BACL</name>
<keyword evidence="3" id="KW-0731">Sigma factor</keyword>
<dbReference type="STRING" id="1324314.BVG16_06090"/>
<dbReference type="InterPro" id="IPR013324">
    <property type="entry name" value="RNA_pol_sigma_r3/r4-like"/>
</dbReference>
<dbReference type="PANTHER" id="PTHR43133">
    <property type="entry name" value="RNA POLYMERASE ECF-TYPE SIGMA FACTO"/>
    <property type="match status" value="1"/>
</dbReference>
<evidence type="ECO:0000256" key="5">
    <source>
        <dbReference type="ARBA" id="ARBA00023163"/>
    </source>
</evidence>
<evidence type="ECO:0000313" key="8">
    <source>
        <dbReference type="EMBL" id="OPA80303.1"/>
    </source>
</evidence>
<dbReference type="Proteomes" id="UP000190188">
    <property type="component" value="Unassembled WGS sequence"/>
</dbReference>
<feature type="domain" description="RNA polymerase sigma factor 70 region 4 type 2" evidence="7">
    <location>
        <begin position="130"/>
        <end position="167"/>
    </location>
</feature>
<dbReference type="PANTHER" id="PTHR43133:SF8">
    <property type="entry name" value="RNA POLYMERASE SIGMA FACTOR HI_1459-RELATED"/>
    <property type="match status" value="1"/>
</dbReference>
<keyword evidence="2" id="KW-0805">Transcription regulation</keyword>
<dbReference type="SUPFAM" id="SSF88659">
    <property type="entry name" value="Sigma3 and sigma4 domains of RNA polymerase sigma factors"/>
    <property type="match status" value="1"/>
</dbReference>
<evidence type="ECO:0000256" key="4">
    <source>
        <dbReference type="ARBA" id="ARBA00023125"/>
    </source>
</evidence>
<dbReference type="GO" id="GO:0016987">
    <property type="term" value="F:sigma factor activity"/>
    <property type="evidence" value="ECO:0007669"/>
    <property type="project" value="UniProtKB-KW"/>
</dbReference>
<evidence type="ECO:0000259" key="7">
    <source>
        <dbReference type="Pfam" id="PF08281"/>
    </source>
</evidence>
<organism evidence="8 9">
    <name type="scientific">Paenibacillus selenitireducens</name>
    <dbReference type="NCBI Taxonomy" id="1324314"/>
    <lineage>
        <taxon>Bacteria</taxon>
        <taxon>Bacillati</taxon>
        <taxon>Bacillota</taxon>
        <taxon>Bacilli</taxon>
        <taxon>Bacillales</taxon>
        <taxon>Paenibacillaceae</taxon>
        <taxon>Paenibacillus</taxon>
    </lineage>
</organism>
<reference evidence="8 9" key="1">
    <citation type="submission" date="2017-01" db="EMBL/GenBank/DDBJ databases">
        <title>Genome analysis of Paenibacillus selenitrireducens ES3-24.</title>
        <authorList>
            <person name="Xu D."/>
            <person name="Yao R."/>
            <person name="Zheng S."/>
        </authorList>
    </citation>
    <scope>NUCLEOTIDE SEQUENCE [LARGE SCALE GENOMIC DNA]</scope>
    <source>
        <strain evidence="8 9">ES3-24</strain>
    </source>
</reference>
<keyword evidence="9" id="KW-1185">Reference proteome</keyword>
<dbReference type="InterPro" id="IPR007627">
    <property type="entry name" value="RNA_pol_sigma70_r2"/>
</dbReference>
<evidence type="ECO:0000256" key="2">
    <source>
        <dbReference type="ARBA" id="ARBA00023015"/>
    </source>
</evidence>
<dbReference type="Gene3D" id="1.10.10.10">
    <property type="entry name" value="Winged helix-like DNA-binding domain superfamily/Winged helix DNA-binding domain"/>
    <property type="match status" value="1"/>
</dbReference>
<feature type="domain" description="RNA polymerase sigma-70 region 2" evidence="6">
    <location>
        <begin position="27"/>
        <end position="91"/>
    </location>
</feature>
<dbReference type="OrthoDB" id="2381154at2"/>
<dbReference type="InterPro" id="IPR039425">
    <property type="entry name" value="RNA_pol_sigma-70-like"/>
</dbReference>
<dbReference type="Pfam" id="PF08281">
    <property type="entry name" value="Sigma70_r4_2"/>
    <property type="match status" value="1"/>
</dbReference>
<dbReference type="InterPro" id="IPR014284">
    <property type="entry name" value="RNA_pol_sigma-70_dom"/>
</dbReference>
<dbReference type="GO" id="GO:0003677">
    <property type="term" value="F:DNA binding"/>
    <property type="evidence" value="ECO:0007669"/>
    <property type="project" value="UniProtKB-KW"/>
</dbReference>
<dbReference type="RefSeq" id="WP_078497651.1">
    <property type="nucleotide sequence ID" value="NZ_MSZX01000002.1"/>
</dbReference>
<comment type="similarity">
    <text evidence="1">Belongs to the sigma-70 factor family. ECF subfamily.</text>
</comment>
<evidence type="ECO:0000256" key="1">
    <source>
        <dbReference type="ARBA" id="ARBA00010641"/>
    </source>
</evidence>
<dbReference type="Pfam" id="PF04542">
    <property type="entry name" value="Sigma70_r2"/>
    <property type="match status" value="1"/>
</dbReference>
<sequence>MTEHAMEVADVCEEDMNGAFMEEIGPYLEELRTYCTYVASSAWDGEDLYQEVLLRAFIYRARVHRTSASFTKPYLFRMAQNVWVDMYRKHRGRMIPCEQVEHWGTDSNRYVEVRELVEHVADRVSERHVDMLLMLDVFRYSMEEIALISNTSVPAVKSALHRTRTKLRKARRGRGPQSVTVSNRAQVERWIYAVMKGDPSEMLANVSQG</sequence>